<dbReference type="InterPro" id="IPR029151">
    <property type="entry name" value="Sensor-like_sf"/>
</dbReference>
<feature type="domain" description="HD-GYP" evidence="5">
    <location>
        <begin position="735"/>
        <end position="935"/>
    </location>
</feature>
<dbReference type="CDD" id="cd00077">
    <property type="entry name" value="HDc"/>
    <property type="match status" value="1"/>
</dbReference>
<accession>A0A7X4LH75</accession>
<name>A0A7X4LH75_9VIBR</name>
<sequence>MKKHRYSLSIHISSLFLVLTSLIGIVLITISYQHSQHLLMGSAKAVSEENSQKLQSAFQKTTAPIFSALDFMAHSRFVETESPIYDKPFWLSAIETTFKRNPHLVALYFGANNGDFTMLRPLFTEQERKRFNAPDTASLFVNRTKVDGTNDVYFFNSQQQEVGVRKSLDNQFDPRKRPWYTSAQMDGEIRLTEPYFFYFLQTFGVTLSRTSMSGSHVVGADFTLESLSSSLNEMKGTEHSKLVLFDNQFSLLGQHNTALNIKEHNTQLEKHLANSVFASVVNRISNNTIYENVQFEGEEWSVTLTPVFLSQHVQLRLAEADRHKDLLKDLISMRDKQITIAIILLLVCFGFVWFISQRIARPLKHLVELTDNIARFDFKKTRYPKTMIKELGNLTQSIQLMEHTLYDLLRLLRDTASNHEFDVLAKTIAQKSYMITKAETIILYVYDYSQNEFSVVTNHAIIPFKIDLNRLLADTPWLLAELRQGNTVHVNRDDNMLRKYRDQMYNSDIYLFPLLNREGQLVGVLNLGYERAISDDQKDKHAFLRELLSFAEIAKDNIDRIQQQKDMLNAFVELIASSIDTKSPYTGGHCQRVPELANMMAHAIEEDKQYFPHFTMSKAQWESLHLAAWLHDCGKVTTPEYVIDKATKLETIYDRIHEVRMRFELLKKQAECDYWQGLAQGGEESQLRVVMQQTQHTLDEEFAFVAKCNLGSENMSQDDVKRLNKIAQREWQRTLDDTLGVSWIEAARAGQAQQTPVMEPLLCDKAVHLIPWVNGNRPQDVWQHDFILKPGNVRYNRGELHNLSVRSGTLTDEERFIINDHIVQTITMLEKLPYPPHLKSVPDIAGNHHERVDGKGYPRGLDEDHLSVEARIMAIADVFEALTSSDRPYKKAKTLSESLNIMTTMAMSGHLDPKLYLLFLEHEIYLEYASSFLDEEQCDHINKQTHIKEVKDFLKAQY</sequence>
<keyword evidence="2" id="KW-1133">Transmembrane helix</keyword>
<dbReference type="PANTHER" id="PTHR45228:SF5">
    <property type="entry name" value="CYCLIC DI-GMP PHOSPHODIESTERASE VC_1348-RELATED"/>
    <property type="match status" value="1"/>
</dbReference>
<reference evidence="6 7" key="1">
    <citation type="submission" date="2019-10" db="EMBL/GenBank/DDBJ databases">
        <title>Vibrio sp. nov. isolated from a shrimp pond.</title>
        <authorList>
            <person name="Gomez-Gil B."/>
            <person name="Enciso-Ibarra J."/>
            <person name="Enciso-Ibarra K."/>
            <person name="Bolan-Mejia C."/>
        </authorList>
    </citation>
    <scope>NUCLEOTIDE SEQUENCE [LARGE SCALE GENOMIC DNA]</scope>
    <source>
        <strain evidence="6 7">CAIM 722</strain>
    </source>
</reference>
<dbReference type="SUPFAM" id="SSF103190">
    <property type="entry name" value="Sensory domain-like"/>
    <property type="match status" value="1"/>
</dbReference>
<evidence type="ECO:0000259" key="5">
    <source>
        <dbReference type="PROSITE" id="PS51832"/>
    </source>
</evidence>
<dbReference type="Pfam" id="PF13487">
    <property type="entry name" value="HD_5"/>
    <property type="match status" value="1"/>
</dbReference>
<feature type="domain" description="PLD phosphodiesterase" evidence="3">
    <location>
        <begin position="234"/>
        <end position="256"/>
    </location>
</feature>
<dbReference type="SMART" id="SM00471">
    <property type="entry name" value="HDc"/>
    <property type="match status" value="1"/>
</dbReference>
<evidence type="ECO:0000256" key="2">
    <source>
        <dbReference type="SAM" id="Phobius"/>
    </source>
</evidence>
<dbReference type="SUPFAM" id="SSF109604">
    <property type="entry name" value="HD-domain/PDEase-like"/>
    <property type="match status" value="2"/>
</dbReference>
<dbReference type="SUPFAM" id="SSF55781">
    <property type="entry name" value="GAF domain-like"/>
    <property type="match status" value="1"/>
</dbReference>
<keyword evidence="2" id="KW-0812">Transmembrane</keyword>
<dbReference type="Gene3D" id="3.30.450.20">
    <property type="entry name" value="PAS domain"/>
    <property type="match status" value="1"/>
</dbReference>
<dbReference type="AlphaFoldDB" id="A0A7X4LH75"/>
<dbReference type="InterPro" id="IPR029016">
    <property type="entry name" value="GAF-like_dom_sf"/>
</dbReference>
<evidence type="ECO:0000313" key="7">
    <source>
        <dbReference type="Proteomes" id="UP000462621"/>
    </source>
</evidence>
<dbReference type="Proteomes" id="UP000462621">
    <property type="component" value="Unassembled WGS sequence"/>
</dbReference>
<dbReference type="GO" id="GO:0008081">
    <property type="term" value="F:phosphoric diester hydrolase activity"/>
    <property type="evidence" value="ECO:0007669"/>
    <property type="project" value="UniProtKB-ARBA"/>
</dbReference>
<dbReference type="PROSITE" id="PS50035">
    <property type="entry name" value="PLD"/>
    <property type="match status" value="1"/>
</dbReference>
<dbReference type="InterPro" id="IPR052020">
    <property type="entry name" value="Cyclic_di-GMP/3'3'-cGAMP_PDE"/>
</dbReference>
<comment type="caution">
    <text evidence="6">The sequence shown here is derived from an EMBL/GenBank/DDBJ whole genome shotgun (WGS) entry which is preliminary data.</text>
</comment>
<comment type="subcellular location">
    <subcellularLocation>
        <location evidence="1">Cell inner membrane</location>
    </subcellularLocation>
</comment>
<dbReference type="RefSeq" id="WP_161153202.1">
    <property type="nucleotide sequence ID" value="NZ_WEKT01000002.1"/>
</dbReference>
<organism evidence="6 7">
    <name type="scientific">Vibrio eleionomae</name>
    <dbReference type="NCBI Taxonomy" id="2653505"/>
    <lineage>
        <taxon>Bacteria</taxon>
        <taxon>Pseudomonadati</taxon>
        <taxon>Pseudomonadota</taxon>
        <taxon>Gammaproteobacteria</taxon>
        <taxon>Vibrionales</taxon>
        <taxon>Vibrionaceae</taxon>
        <taxon>Vibrio</taxon>
    </lineage>
</organism>
<proteinExistence type="predicted"/>
<dbReference type="PROSITE" id="PS51832">
    <property type="entry name" value="HD_GYP"/>
    <property type="match status" value="1"/>
</dbReference>
<dbReference type="GO" id="GO:0005886">
    <property type="term" value="C:plasma membrane"/>
    <property type="evidence" value="ECO:0007669"/>
    <property type="project" value="UniProtKB-SubCell"/>
</dbReference>
<dbReference type="InterPro" id="IPR001736">
    <property type="entry name" value="PLipase_D/transphosphatidylase"/>
</dbReference>
<dbReference type="EMBL" id="WEKT01000002">
    <property type="protein sequence ID" value="MZI91888.1"/>
    <property type="molecule type" value="Genomic_DNA"/>
</dbReference>
<dbReference type="InterPro" id="IPR003660">
    <property type="entry name" value="HAMP_dom"/>
</dbReference>
<dbReference type="InterPro" id="IPR037522">
    <property type="entry name" value="HD_GYP_dom"/>
</dbReference>
<feature type="domain" description="HAMP" evidence="4">
    <location>
        <begin position="357"/>
        <end position="410"/>
    </location>
</feature>
<feature type="transmembrane region" description="Helical" evidence="2">
    <location>
        <begin position="338"/>
        <end position="356"/>
    </location>
</feature>
<dbReference type="Gene3D" id="1.10.3210.10">
    <property type="entry name" value="Hypothetical protein af1432"/>
    <property type="match status" value="2"/>
</dbReference>
<dbReference type="PROSITE" id="PS50885">
    <property type="entry name" value="HAMP"/>
    <property type="match status" value="1"/>
</dbReference>
<gene>
    <name evidence="6" type="ORF">F9817_01535</name>
</gene>
<keyword evidence="2" id="KW-0472">Membrane</keyword>
<dbReference type="GO" id="GO:0006793">
    <property type="term" value="P:phosphorus metabolic process"/>
    <property type="evidence" value="ECO:0007669"/>
    <property type="project" value="UniProtKB-ARBA"/>
</dbReference>
<evidence type="ECO:0000259" key="4">
    <source>
        <dbReference type="PROSITE" id="PS50885"/>
    </source>
</evidence>
<keyword evidence="7" id="KW-1185">Reference proteome</keyword>
<dbReference type="PANTHER" id="PTHR45228">
    <property type="entry name" value="CYCLIC DI-GMP PHOSPHODIESTERASE TM_0186-RELATED"/>
    <property type="match status" value="1"/>
</dbReference>
<dbReference type="Gene3D" id="3.30.450.40">
    <property type="match status" value="1"/>
</dbReference>
<dbReference type="GO" id="GO:0007165">
    <property type="term" value="P:signal transduction"/>
    <property type="evidence" value="ECO:0007669"/>
    <property type="project" value="InterPro"/>
</dbReference>
<evidence type="ECO:0000256" key="1">
    <source>
        <dbReference type="ARBA" id="ARBA00004533"/>
    </source>
</evidence>
<dbReference type="Gene3D" id="6.10.340.10">
    <property type="match status" value="1"/>
</dbReference>
<evidence type="ECO:0000259" key="3">
    <source>
        <dbReference type="PROSITE" id="PS50035"/>
    </source>
</evidence>
<dbReference type="InterPro" id="IPR003607">
    <property type="entry name" value="HD/PDEase_dom"/>
</dbReference>
<feature type="transmembrane region" description="Helical" evidence="2">
    <location>
        <begin position="6"/>
        <end position="30"/>
    </location>
</feature>
<evidence type="ECO:0000313" key="6">
    <source>
        <dbReference type="EMBL" id="MZI91888.1"/>
    </source>
</evidence>
<protein>
    <submittedName>
        <fullName evidence="6">HD domain-containing protein</fullName>
    </submittedName>
</protein>